<reference evidence="1 2" key="1">
    <citation type="journal article" date="2024" name="Int. J. Syst. Evol. Microbiol.">
        <title>Paenibacillus hexagrammi sp. nov., a novel bacterium isolated from the gut content of Hexagrammos agrammus.</title>
        <authorList>
            <person name="Jung H.K."/>
            <person name="Kim D.G."/>
            <person name="Zin H."/>
            <person name="Park J."/>
            <person name="Jung H."/>
            <person name="Kim Y.O."/>
            <person name="Kong H.J."/>
            <person name="Kim J.W."/>
            <person name="Kim Y.S."/>
        </authorList>
    </citation>
    <scope>NUCLEOTIDE SEQUENCE [LARGE SCALE GENOMIC DNA]</scope>
    <source>
        <strain evidence="1 2">YPD9-1</strain>
    </source>
</reference>
<evidence type="ECO:0000313" key="2">
    <source>
        <dbReference type="Proteomes" id="UP001649230"/>
    </source>
</evidence>
<organism evidence="1 2">
    <name type="scientific">Paenibacillus hexagrammi</name>
    <dbReference type="NCBI Taxonomy" id="2908839"/>
    <lineage>
        <taxon>Bacteria</taxon>
        <taxon>Bacillati</taxon>
        <taxon>Bacillota</taxon>
        <taxon>Bacilli</taxon>
        <taxon>Bacillales</taxon>
        <taxon>Paenibacillaceae</taxon>
        <taxon>Paenibacillus</taxon>
    </lineage>
</organism>
<gene>
    <name evidence="1" type="ORF">L0M14_02310</name>
</gene>
<protein>
    <submittedName>
        <fullName evidence="1">Uncharacterized protein</fullName>
    </submittedName>
</protein>
<proteinExistence type="predicted"/>
<keyword evidence="2" id="KW-1185">Reference proteome</keyword>
<sequence>MKETFLIKHAVGGRTFVDTAKQSVPYQIHQDGEEWLFEVQAPLDEAMQELLAWKDELNVFVFREFENEPTLKIWYYVKQGSVQYNEQKAALTFAASSKLEYVPDKFSGNY</sequence>
<accession>A0ABY3SMA8</accession>
<name>A0ABY3SMA8_9BACL</name>
<dbReference type="EMBL" id="CP090978">
    <property type="protein sequence ID" value="UJF34092.1"/>
    <property type="molecule type" value="Genomic_DNA"/>
</dbReference>
<evidence type="ECO:0000313" key="1">
    <source>
        <dbReference type="EMBL" id="UJF34092.1"/>
    </source>
</evidence>
<dbReference type="RefSeq" id="WP_235120483.1">
    <property type="nucleotide sequence ID" value="NZ_CP090978.1"/>
</dbReference>
<dbReference type="Proteomes" id="UP001649230">
    <property type="component" value="Chromosome"/>
</dbReference>